<reference evidence="1" key="1">
    <citation type="journal article" date="2023" name="Mol. Phylogenet. Evol.">
        <title>Genome-scale phylogeny and comparative genomics of the fungal order Sordariales.</title>
        <authorList>
            <person name="Hensen N."/>
            <person name="Bonometti L."/>
            <person name="Westerberg I."/>
            <person name="Brannstrom I.O."/>
            <person name="Guillou S."/>
            <person name="Cros-Aarteil S."/>
            <person name="Calhoun S."/>
            <person name="Haridas S."/>
            <person name="Kuo A."/>
            <person name="Mondo S."/>
            <person name="Pangilinan J."/>
            <person name="Riley R."/>
            <person name="LaButti K."/>
            <person name="Andreopoulos B."/>
            <person name="Lipzen A."/>
            <person name="Chen C."/>
            <person name="Yan M."/>
            <person name="Daum C."/>
            <person name="Ng V."/>
            <person name="Clum A."/>
            <person name="Steindorff A."/>
            <person name="Ohm R.A."/>
            <person name="Martin F."/>
            <person name="Silar P."/>
            <person name="Natvig D.O."/>
            <person name="Lalanne C."/>
            <person name="Gautier V."/>
            <person name="Ament-Velasquez S.L."/>
            <person name="Kruys A."/>
            <person name="Hutchinson M.I."/>
            <person name="Powell A.J."/>
            <person name="Barry K."/>
            <person name="Miller A.N."/>
            <person name="Grigoriev I.V."/>
            <person name="Debuchy R."/>
            <person name="Gladieux P."/>
            <person name="Hiltunen Thoren M."/>
            <person name="Johannesson H."/>
        </authorList>
    </citation>
    <scope>NUCLEOTIDE SEQUENCE</scope>
    <source>
        <strain evidence="1">FGSC 1904</strain>
    </source>
</reference>
<evidence type="ECO:0000313" key="1">
    <source>
        <dbReference type="EMBL" id="KAK3388407.1"/>
    </source>
</evidence>
<reference evidence="1" key="2">
    <citation type="submission" date="2023-07" db="EMBL/GenBank/DDBJ databases">
        <authorList>
            <consortium name="Lawrence Berkeley National Laboratory"/>
            <person name="Haridas S."/>
            <person name="Hensen N."/>
            <person name="Bonometti L."/>
            <person name="Westerberg I."/>
            <person name="Brannstrom I.O."/>
            <person name="Guillou S."/>
            <person name="Cros-Aarteil S."/>
            <person name="Calhoun S."/>
            <person name="Kuo A."/>
            <person name="Mondo S."/>
            <person name="Pangilinan J."/>
            <person name="Riley R."/>
            <person name="LaButti K."/>
            <person name="Andreopoulos B."/>
            <person name="Lipzen A."/>
            <person name="Chen C."/>
            <person name="Yanf M."/>
            <person name="Daum C."/>
            <person name="Ng V."/>
            <person name="Clum A."/>
            <person name="Steindorff A."/>
            <person name="Ohm R."/>
            <person name="Martin F."/>
            <person name="Silar P."/>
            <person name="Natvig D."/>
            <person name="Lalanne C."/>
            <person name="Gautier V."/>
            <person name="Ament-velasquez S.L."/>
            <person name="Kruys A."/>
            <person name="Hutchinson M.I."/>
            <person name="Powell A.J."/>
            <person name="Barry K."/>
            <person name="Miller A.N."/>
            <person name="Grigoriev I.V."/>
            <person name="Debuchy R."/>
            <person name="Gladieux P."/>
            <person name="Thoren M.H."/>
            <person name="Johannesson H."/>
        </authorList>
    </citation>
    <scope>NUCLEOTIDE SEQUENCE</scope>
    <source>
        <strain evidence="1">FGSC 1904</strain>
    </source>
</reference>
<organism evidence="1 2">
    <name type="scientific">Sordaria brevicollis</name>
    <dbReference type="NCBI Taxonomy" id="83679"/>
    <lineage>
        <taxon>Eukaryota</taxon>
        <taxon>Fungi</taxon>
        <taxon>Dikarya</taxon>
        <taxon>Ascomycota</taxon>
        <taxon>Pezizomycotina</taxon>
        <taxon>Sordariomycetes</taxon>
        <taxon>Sordariomycetidae</taxon>
        <taxon>Sordariales</taxon>
        <taxon>Sordariaceae</taxon>
        <taxon>Sordaria</taxon>
    </lineage>
</organism>
<keyword evidence="2" id="KW-1185">Reference proteome</keyword>
<evidence type="ECO:0000313" key="2">
    <source>
        <dbReference type="Proteomes" id="UP001281003"/>
    </source>
</evidence>
<dbReference type="AlphaFoldDB" id="A0AAE0NVD8"/>
<accession>A0AAE0NVD8</accession>
<dbReference type="Proteomes" id="UP001281003">
    <property type="component" value="Unassembled WGS sequence"/>
</dbReference>
<dbReference type="EMBL" id="JAUTDP010000016">
    <property type="protein sequence ID" value="KAK3388407.1"/>
    <property type="molecule type" value="Genomic_DNA"/>
</dbReference>
<gene>
    <name evidence="1" type="ORF">B0T20DRAFT_426608</name>
</gene>
<proteinExistence type="predicted"/>
<protein>
    <submittedName>
        <fullName evidence="1">Uncharacterized protein</fullName>
    </submittedName>
</protein>
<comment type="caution">
    <text evidence="1">The sequence shown here is derived from an EMBL/GenBank/DDBJ whole genome shotgun (WGS) entry which is preliminary data.</text>
</comment>
<sequence>MESLHCTSWLLSAVNCSFGAVLVVIFDVNQPPSGKTNPFSLLLSACGWDYGEEDAHFLCVMAMKLLSEWYVAAVWCWLEFDGSHCSRCRGM</sequence>
<name>A0AAE0NVD8_SORBR</name>